<dbReference type="InterPro" id="IPR027417">
    <property type="entry name" value="P-loop_NTPase"/>
</dbReference>
<evidence type="ECO:0000256" key="4">
    <source>
        <dbReference type="ARBA" id="ARBA00020019"/>
    </source>
</evidence>
<keyword evidence="8 11" id="KW-0067">ATP-binding</keyword>
<comment type="similarity">
    <text evidence="3 11">Belongs to the ABC transporter superfamily.</text>
</comment>
<evidence type="ECO:0000256" key="8">
    <source>
        <dbReference type="ARBA" id="ARBA00022840"/>
    </source>
</evidence>
<dbReference type="InterPro" id="IPR015854">
    <property type="entry name" value="ABC_transpr_LolD-like"/>
</dbReference>
<dbReference type="GO" id="GO:0022857">
    <property type="term" value="F:transmembrane transporter activity"/>
    <property type="evidence" value="ECO:0007669"/>
    <property type="project" value="TreeGrafter"/>
</dbReference>
<sequence length="231" mass="25476">MIRFDQVSKRYAEGREALSRVNFEIPDGEMAFLTGHSGAGKSTLLKLIIVMERASQGQVFVQGANLNRVSRRQIPAIRRNIGVVFQNQQLLFDRTVYDNVALPLTIAGYQPREVGRRVRAALAKVGLGNKEKQLPVALSGGEQQRVGIARAVVNKPSLLLADEPTGNLDPGLSEEIMNLFVQFNQVGVTVLIASHDLGLISQMNRRQLLLHEGRLVEDRPAMLTAGSDDRQ</sequence>
<comment type="caution">
    <text evidence="13">The sequence shown here is derived from an EMBL/GenBank/DDBJ whole genome shotgun (WGS) entry which is preliminary data.</text>
</comment>
<evidence type="ECO:0000313" key="14">
    <source>
        <dbReference type="Proteomes" id="UP000754644"/>
    </source>
</evidence>
<dbReference type="GO" id="GO:0005886">
    <property type="term" value="C:plasma membrane"/>
    <property type="evidence" value="ECO:0007669"/>
    <property type="project" value="UniProtKB-SubCell"/>
</dbReference>
<dbReference type="AlphaFoldDB" id="A0A972VV55"/>
<protein>
    <recommendedName>
        <fullName evidence="4 11">Cell division ATP-binding protein FtsE</fullName>
    </recommendedName>
</protein>
<comment type="function">
    <text evidence="1">Part of the ABC transporter FtsEX involved in cellular division. Important for assembly or stability of the septal ring.</text>
</comment>
<evidence type="ECO:0000256" key="10">
    <source>
        <dbReference type="ARBA" id="ARBA00023306"/>
    </source>
</evidence>
<evidence type="ECO:0000256" key="2">
    <source>
        <dbReference type="ARBA" id="ARBA00004202"/>
    </source>
</evidence>
<dbReference type="PANTHER" id="PTHR24220:SF470">
    <property type="entry name" value="CELL DIVISION ATP-BINDING PROTEIN FTSE"/>
    <property type="match status" value="1"/>
</dbReference>
<dbReference type="Pfam" id="PF00005">
    <property type="entry name" value="ABC_tran"/>
    <property type="match status" value="1"/>
</dbReference>
<dbReference type="PROSITE" id="PS50893">
    <property type="entry name" value="ABC_TRANSPORTER_2"/>
    <property type="match status" value="1"/>
</dbReference>
<dbReference type="InterPro" id="IPR003439">
    <property type="entry name" value="ABC_transporter-like_ATP-bd"/>
</dbReference>
<feature type="domain" description="ABC transporter" evidence="12">
    <location>
        <begin position="2"/>
        <end position="229"/>
    </location>
</feature>
<evidence type="ECO:0000256" key="1">
    <source>
        <dbReference type="ARBA" id="ARBA00002579"/>
    </source>
</evidence>
<dbReference type="Proteomes" id="UP000754644">
    <property type="component" value="Unassembled WGS sequence"/>
</dbReference>
<organism evidence="13 14">
    <name type="scientific">SAR86 cluster bacterium</name>
    <dbReference type="NCBI Taxonomy" id="2030880"/>
    <lineage>
        <taxon>Bacteria</taxon>
        <taxon>Pseudomonadati</taxon>
        <taxon>Pseudomonadota</taxon>
        <taxon>Gammaproteobacteria</taxon>
        <taxon>SAR86 cluster</taxon>
    </lineage>
</organism>
<gene>
    <name evidence="11 13" type="primary">ftsE</name>
    <name evidence="13" type="ORF">HQ497_02170</name>
</gene>
<evidence type="ECO:0000256" key="9">
    <source>
        <dbReference type="ARBA" id="ARBA00023136"/>
    </source>
</evidence>
<keyword evidence="10 11" id="KW-0131">Cell cycle</keyword>
<evidence type="ECO:0000256" key="11">
    <source>
        <dbReference type="RuleBase" id="RU365094"/>
    </source>
</evidence>
<dbReference type="GO" id="GO:0051301">
    <property type="term" value="P:cell division"/>
    <property type="evidence" value="ECO:0007669"/>
    <property type="project" value="UniProtKB-UniRule"/>
</dbReference>
<accession>A0A972VV55</accession>
<dbReference type="Gene3D" id="3.40.50.300">
    <property type="entry name" value="P-loop containing nucleotide triphosphate hydrolases"/>
    <property type="match status" value="1"/>
</dbReference>
<reference evidence="13" key="1">
    <citation type="submission" date="2020-05" db="EMBL/GenBank/DDBJ databases">
        <title>Sulfur intermediates as new biogeochemical hubs in an aquatic model microbial ecosystem.</title>
        <authorList>
            <person name="Vigneron A."/>
        </authorList>
    </citation>
    <scope>NUCLEOTIDE SEQUENCE</scope>
    <source>
        <strain evidence="13">Bin.250</strain>
    </source>
</reference>
<name>A0A972VV55_9GAMM</name>
<dbReference type="GO" id="GO:0005524">
    <property type="term" value="F:ATP binding"/>
    <property type="evidence" value="ECO:0007669"/>
    <property type="project" value="UniProtKB-UniRule"/>
</dbReference>
<dbReference type="InterPro" id="IPR017871">
    <property type="entry name" value="ABC_transporter-like_CS"/>
</dbReference>
<evidence type="ECO:0000259" key="12">
    <source>
        <dbReference type="PROSITE" id="PS50893"/>
    </source>
</evidence>
<evidence type="ECO:0000313" key="13">
    <source>
        <dbReference type="EMBL" id="NQV64146.1"/>
    </source>
</evidence>
<dbReference type="GO" id="GO:0016887">
    <property type="term" value="F:ATP hydrolysis activity"/>
    <property type="evidence" value="ECO:0007669"/>
    <property type="project" value="InterPro"/>
</dbReference>
<keyword evidence="6 11" id="KW-0132">Cell division</keyword>
<dbReference type="SUPFAM" id="SSF52540">
    <property type="entry name" value="P-loop containing nucleoside triphosphate hydrolases"/>
    <property type="match status" value="1"/>
</dbReference>
<dbReference type="SMART" id="SM00382">
    <property type="entry name" value="AAA"/>
    <property type="match status" value="1"/>
</dbReference>
<dbReference type="FunFam" id="3.40.50.300:FF:000056">
    <property type="entry name" value="Cell division ATP-binding protein FtsE"/>
    <property type="match status" value="1"/>
</dbReference>
<dbReference type="PANTHER" id="PTHR24220">
    <property type="entry name" value="IMPORT ATP-BINDING PROTEIN"/>
    <property type="match status" value="1"/>
</dbReference>
<proteinExistence type="inferred from homology"/>
<evidence type="ECO:0000256" key="5">
    <source>
        <dbReference type="ARBA" id="ARBA00022475"/>
    </source>
</evidence>
<comment type="subunit">
    <text evidence="11">Homodimer. Forms a membrane-associated complex with FtsX.</text>
</comment>
<keyword evidence="9 11" id="KW-0472">Membrane</keyword>
<dbReference type="NCBIfam" id="TIGR02673">
    <property type="entry name" value="FtsE"/>
    <property type="match status" value="1"/>
</dbReference>
<dbReference type="InterPro" id="IPR005286">
    <property type="entry name" value="Cell_div_FtsE"/>
</dbReference>
<comment type="subcellular location">
    <subcellularLocation>
        <location evidence="11">Cell inner membrane</location>
        <topology evidence="11">Peripheral membrane protein</topology>
        <orientation evidence="11">Cytoplasmic side</orientation>
    </subcellularLocation>
    <subcellularLocation>
        <location evidence="2">Cell membrane</location>
        <topology evidence="2">Peripheral membrane protein</topology>
    </subcellularLocation>
</comment>
<dbReference type="InterPro" id="IPR003593">
    <property type="entry name" value="AAA+_ATPase"/>
</dbReference>
<dbReference type="PROSITE" id="PS00211">
    <property type="entry name" value="ABC_TRANSPORTER_1"/>
    <property type="match status" value="1"/>
</dbReference>
<evidence type="ECO:0000256" key="7">
    <source>
        <dbReference type="ARBA" id="ARBA00022741"/>
    </source>
</evidence>
<dbReference type="EMBL" id="JABMOJ010000074">
    <property type="protein sequence ID" value="NQV64146.1"/>
    <property type="molecule type" value="Genomic_DNA"/>
</dbReference>
<evidence type="ECO:0000256" key="6">
    <source>
        <dbReference type="ARBA" id="ARBA00022618"/>
    </source>
</evidence>
<keyword evidence="5 11" id="KW-1003">Cell membrane</keyword>
<evidence type="ECO:0000256" key="3">
    <source>
        <dbReference type="ARBA" id="ARBA00005417"/>
    </source>
</evidence>
<keyword evidence="7 11" id="KW-0547">Nucleotide-binding</keyword>